<comment type="subcellular location">
    <subcellularLocation>
        <location evidence="2">Cytoplasm</location>
    </subcellularLocation>
</comment>
<dbReference type="CDD" id="cd00293">
    <property type="entry name" value="USP-like"/>
    <property type="match status" value="1"/>
</dbReference>
<keyword evidence="2" id="KW-0963">Cytoplasm</keyword>
<gene>
    <name evidence="4" type="ORF">SAMN05421548_11596</name>
</gene>
<evidence type="ECO:0000313" key="4">
    <source>
        <dbReference type="EMBL" id="SDD16936.1"/>
    </source>
</evidence>
<keyword evidence="5" id="KW-1185">Reference proteome</keyword>
<sequence length="151" mass="16157">MTKPVYRKILLAVDGGDSARRAIREAVALAALAHACVHAVYVVHKWGLAPYSGYFDPDALGKVLNEDGRLALEEVRRAMADHEVLGSVEICETLGKSDSIAECLQRCAKMQEADLIVMGTHGRHGVSRAVLGSVAEGLLRLSSCPVLVVHG</sequence>
<feature type="domain" description="UspA" evidence="3">
    <location>
        <begin position="6"/>
        <end position="150"/>
    </location>
</feature>
<dbReference type="PANTHER" id="PTHR46268">
    <property type="entry name" value="STRESS RESPONSE PROTEIN NHAX"/>
    <property type="match status" value="1"/>
</dbReference>
<dbReference type="Pfam" id="PF00582">
    <property type="entry name" value="Usp"/>
    <property type="match status" value="1"/>
</dbReference>
<dbReference type="STRING" id="416944.SAMN05421548_11596"/>
<evidence type="ECO:0000256" key="1">
    <source>
        <dbReference type="ARBA" id="ARBA00008791"/>
    </source>
</evidence>
<name>A0A1G6SLE4_9BURK</name>
<dbReference type="Proteomes" id="UP000198908">
    <property type="component" value="Unassembled WGS sequence"/>
</dbReference>
<dbReference type="SUPFAM" id="SSF52402">
    <property type="entry name" value="Adenine nucleotide alpha hydrolases-like"/>
    <property type="match status" value="1"/>
</dbReference>
<dbReference type="PRINTS" id="PR01438">
    <property type="entry name" value="UNVRSLSTRESS"/>
</dbReference>
<dbReference type="EMBL" id="FMYQ01000015">
    <property type="protein sequence ID" value="SDD16936.1"/>
    <property type="molecule type" value="Genomic_DNA"/>
</dbReference>
<comment type="similarity">
    <text evidence="1 2">Belongs to the universal stress protein A family.</text>
</comment>
<dbReference type="Gene3D" id="3.40.50.620">
    <property type="entry name" value="HUPs"/>
    <property type="match status" value="1"/>
</dbReference>
<evidence type="ECO:0000259" key="3">
    <source>
        <dbReference type="Pfam" id="PF00582"/>
    </source>
</evidence>
<dbReference type="OrthoDB" id="8547832at2"/>
<dbReference type="InterPro" id="IPR006015">
    <property type="entry name" value="Universal_stress_UspA"/>
</dbReference>
<dbReference type="GO" id="GO:0005737">
    <property type="term" value="C:cytoplasm"/>
    <property type="evidence" value="ECO:0007669"/>
    <property type="project" value="UniProtKB-SubCell"/>
</dbReference>
<protein>
    <recommendedName>
        <fullName evidence="2">Universal stress protein</fullName>
    </recommendedName>
</protein>
<dbReference type="RefSeq" id="WP_091998791.1">
    <property type="nucleotide sequence ID" value="NZ_FMYQ01000015.1"/>
</dbReference>
<proteinExistence type="inferred from homology"/>
<dbReference type="PIRSF" id="PIRSF006276">
    <property type="entry name" value="UspA"/>
    <property type="match status" value="1"/>
</dbReference>
<dbReference type="AlphaFoldDB" id="A0A1G6SLE4"/>
<organism evidence="4 5">
    <name type="scientific">Paraburkholderia lycopersici</name>
    <dbReference type="NCBI Taxonomy" id="416944"/>
    <lineage>
        <taxon>Bacteria</taxon>
        <taxon>Pseudomonadati</taxon>
        <taxon>Pseudomonadota</taxon>
        <taxon>Betaproteobacteria</taxon>
        <taxon>Burkholderiales</taxon>
        <taxon>Burkholderiaceae</taxon>
        <taxon>Paraburkholderia</taxon>
    </lineage>
</organism>
<accession>A0A1G6SLE4</accession>
<dbReference type="InterPro" id="IPR014729">
    <property type="entry name" value="Rossmann-like_a/b/a_fold"/>
</dbReference>
<dbReference type="PANTHER" id="PTHR46268:SF6">
    <property type="entry name" value="UNIVERSAL STRESS PROTEIN UP12"/>
    <property type="match status" value="1"/>
</dbReference>
<evidence type="ECO:0000256" key="2">
    <source>
        <dbReference type="PIRNR" id="PIRNR006276"/>
    </source>
</evidence>
<dbReference type="InterPro" id="IPR006016">
    <property type="entry name" value="UspA"/>
</dbReference>
<evidence type="ECO:0000313" key="5">
    <source>
        <dbReference type="Proteomes" id="UP000198908"/>
    </source>
</evidence>
<reference evidence="5" key="1">
    <citation type="submission" date="2016-09" db="EMBL/GenBank/DDBJ databases">
        <authorList>
            <person name="Varghese N."/>
            <person name="Submissions S."/>
        </authorList>
    </citation>
    <scope>NUCLEOTIDE SEQUENCE [LARGE SCALE GENOMIC DNA]</scope>
    <source>
        <strain evidence="5">TNe-862</strain>
    </source>
</reference>